<gene>
    <name evidence="1" type="ORF">HFQ381_LOCUS33253</name>
</gene>
<sequence length="58" mass="6885">MKGRWKKIIKYVEINEPLKKRRQIVGLKDTLDNADRAEASIENQLSKHYTHYTEDAIK</sequence>
<protein>
    <submittedName>
        <fullName evidence="1">Uncharacterized protein</fullName>
    </submittedName>
</protein>
<dbReference type="AlphaFoldDB" id="A0A821BPS1"/>
<reference evidence="1" key="1">
    <citation type="submission" date="2021-02" db="EMBL/GenBank/DDBJ databases">
        <authorList>
            <person name="Nowell W R."/>
        </authorList>
    </citation>
    <scope>NUCLEOTIDE SEQUENCE</scope>
</reference>
<organism evidence="1 2">
    <name type="scientific">Rotaria socialis</name>
    <dbReference type="NCBI Taxonomy" id="392032"/>
    <lineage>
        <taxon>Eukaryota</taxon>
        <taxon>Metazoa</taxon>
        <taxon>Spiralia</taxon>
        <taxon>Gnathifera</taxon>
        <taxon>Rotifera</taxon>
        <taxon>Eurotatoria</taxon>
        <taxon>Bdelloidea</taxon>
        <taxon>Philodinida</taxon>
        <taxon>Philodinidae</taxon>
        <taxon>Rotaria</taxon>
    </lineage>
</organism>
<accession>A0A821BPS1</accession>
<dbReference type="Proteomes" id="UP000663851">
    <property type="component" value="Unassembled WGS sequence"/>
</dbReference>
<comment type="caution">
    <text evidence="1">The sequence shown here is derived from an EMBL/GenBank/DDBJ whole genome shotgun (WGS) entry which is preliminary data.</text>
</comment>
<evidence type="ECO:0000313" key="1">
    <source>
        <dbReference type="EMBL" id="CAF4595505.1"/>
    </source>
</evidence>
<evidence type="ECO:0000313" key="2">
    <source>
        <dbReference type="Proteomes" id="UP000663851"/>
    </source>
</evidence>
<dbReference type="EMBL" id="CAJOBO010009910">
    <property type="protein sequence ID" value="CAF4595505.1"/>
    <property type="molecule type" value="Genomic_DNA"/>
</dbReference>
<proteinExistence type="predicted"/>
<name>A0A821BPS1_9BILA</name>
<feature type="non-terminal residue" evidence="1">
    <location>
        <position position="58"/>
    </location>
</feature>